<accession>A0A7W9NJZ2</accession>
<dbReference type="AlphaFoldDB" id="A0A7W9NJZ2"/>
<comment type="caution">
    <text evidence="1">The sequence shown here is derived from an EMBL/GenBank/DDBJ whole genome shotgun (WGS) entry which is preliminary data.</text>
</comment>
<dbReference type="Proteomes" id="UP000585638">
    <property type="component" value="Unassembled WGS sequence"/>
</dbReference>
<gene>
    <name evidence="1" type="ORF">BJ998_007348</name>
</gene>
<name>A0A7W9NJZ2_9PSEU</name>
<protein>
    <submittedName>
        <fullName evidence="1">Uncharacterized protein</fullName>
    </submittedName>
</protein>
<reference evidence="1 2" key="1">
    <citation type="submission" date="2020-08" db="EMBL/GenBank/DDBJ databases">
        <title>Sequencing the genomes of 1000 actinobacteria strains.</title>
        <authorList>
            <person name="Klenk H.-P."/>
        </authorList>
    </citation>
    <scope>NUCLEOTIDE SEQUENCE [LARGE SCALE GENOMIC DNA]</scope>
    <source>
        <strain evidence="1 2">DSM 43851</strain>
    </source>
</reference>
<organism evidence="1 2">
    <name type="scientific">Kutzneria kofuensis</name>
    <dbReference type="NCBI Taxonomy" id="103725"/>
    <lineage>
        <taxon>Bacteria</taxon>
        <taxon>Bacillati</taxon>
        <taxon>Actinomycetota</taxon>
        <taxon>Actinomycetes</taxon>
        <taxon>Pseudonocardiales</taxon>
        <taxon>Pseudonocardiaceae</taxon>
        <taxon>Kutzneria</taxon>
    </lineage>
</organism>
<proteinExistence type="predicted"/>
<dbReference type="RefSeq" id="WP_184867853.1">
    <property type="nucleotide sequence ID" value="NZ_BAAAWY010000023.1"/>
</dbReference>
<dbReference type="EMBL" id="JACHIR010000001">
    <property type="protein sequence ID" value="MBB5896152.1"/>
    <property type="molecule type" value="Genomic_DNA"/>
</dbReference>
<evidence type="ECO:0000313" key="2">
    <source>
        <dbReference type="Proteomes" id="UP000585638"/>
    </source>
</evidence>
<sequence length="557" mass="58825">MNPHGTGCLSAARTSVGSPGFFWDPHYVLLGVTFAGAPAAPDPASVYSGQQVLLEKTDGTTFPNGDAWKCITCGVPAANEQGVDTTSFTYPPPHAFPGDRRVLVGNGVLDCGPYQVSDARCTPGNTRIYPIELGGKPLGGAIGGGLTREWRLNPDGVHLGWNTEVPAGDFFDEFGSMGRLVFDQAGRRYDLTDVSLLFNRAPDYQPYVVRPGNVLTFNPAGMVGEFRGWSADGRSALGIQSYESDSIDAWETSLATGESRPLTRHAEYTDPMFASPDGRWLIAEEVLDSGRLHFISGMPGIPPVTDQLPSTAYVSGIRNNGERRFFLPYLVNAATGASAQVNPGADPNWNAGADPVWLADSSAVVWAENLVTAPDCGGAHPLPCPVSTEPGGRHSRVMIARFPALPASTPVPPAPVSDAVPWGTPYTVGQPFPTRPHLPAGTYSLPGAVCGTATVVITTDDTDALITRIEVGYTGFDNDGSDIINGTESIARDSDSAISAVTWHENLTLTGRHTGAKVTSPDGLTLSPQVMDSDFQATGTMTTTIDGQVYTQPGNGD</sequence>
<keyword evidence="2" id="KW-1185">Reference proteome</keyword>
<evidence type="ECO:0000313" key="1">
    <source>
        <dbReference type="EMBL" id="MBB5896152.1"/>
    </source>
</evidence>